<keyword evidence="3" id="KW-1185">Reference proteome</keyword>
<reference evidence="2 3" key="1">
    <citation type="submission" date="2016-12" db="EMBL/GenBank/DDBJ databases">
        <authorList>
            <person name="Song W.-J."/>
            <person name="Kurnit D.M."/>
        </authorList>
    </citation>
    <scope>NUCLEOTIDE SEQUENCE [LARGE SCALE GENOMIC DNA]</scope>
    <source>
        <strain evidence="2 3">DSM 19599</strain>
    </source>
</reference>
<gene>
    <name evidence="2" type="ORF">SAMN02745172_00349</name>
</gene>
<evidence type="ECO:0000259" key="1">
    <source>
        <dbReference type="SMART" id="SM00849"/>
    </source>
</evidence>
<dbReference type="Gene3D" id="3.60.15.10">
    <property type="entry name" value="Ribonuclease Z/Hydroxyacylglutathione hydrolase-like"/>
    <property type="match status" value="1"/>
</dbReference>
<dbReference type="SMART" id="SM00849">
    <property type="entry name" value="Lactamase_B"/>
    <property type="match status" value="1"/>
</dbReference>
<dbReference type="InterPro" id="IPR036866">
    <property type="entry name" value="RibonucZ/Hydroxyglut_hydro"/>
</dbReference>
<dbReference type="Proteomes" id="UP000186406">
    <property type="component" value="Unassembled WGS sequence"/>
</dbReference>
<dbReference type="CDD" id="cd16279">
    <property type="entry name" value="metallo-hydrolase-like_MBL-fold"/>
    <property type="match status" value="1"/>
</dbReference>
<sequence length="308" mass="33739">MQATGGVDKDAMTDVVPRLEFTILGCGSSGGVPRVGGDWGACDPANPRNRRRRCSLLVRRIGAHGETTVLVDTGADMREQLLDAGVTALDAVLYTHAHADHIHGIDDLRALALTHRHRIDVYMDEPTSHRMHEAFGYCFSTPPGSNYPPILTEHRLRPLQPVTICGAGGDLVVLPFLQNHGEIDSLGFRFGGLAYSSDVNDLPDESLEPLADLDLWIVDALRDTPHVSHFSVADALHWIERVKPRRAVLTDLHVDLDYAELAARLPAGVEPAYDGQRFVLGVEGHHATGHITTLEAERLRQSASQQQQ</sequence>
<name>A0A1M7Z6M6_9HYPH</name>
<dbReference type="STRING" id="1123029.SAMN02745172_00349"/>
<dbReference type="EMBL" id="FRXO01000001">
    <property type="protein sequence ID" value="SHO60598.1"/>
    <property type="molecule type" value="Genomic_DNA"/>
</dbReference>
<dbReference type="InterPro" id="IPR001279">
    <property type="entry name" value="Metallo-B-lactamas"/>
</dbReference>
<dbReference type="Pfam" id="PF12706">
    <property type="entry name" value="Lactamase_B_2"/>
    <property type="match status" value="1"/>
</dbReference>
<proteinExistence type="predicted"/>
<dbReference type="SUPFAM" id="SSF56281">
    <property type="entry name" value="Metallo-hydrolase/oxidoreductase"/>
    <property type="match status" value="1"/>
</dbReference>
<dbReference type="RefSeq" id="WP_244530732.1">
    <property type="nucleotide sequence ID" value="NZ_FRXO01000001.1"/>
</dbReference>
<evidence type="ECO:0000313" key="3">
    <source>
        <dbReference type="Proteomes" id="UP000186406"/>
    </source>
</evidence>
<protein>
    <submittedName>
        <fullName evidence="2">Phosphoribosyl 1,2-cyclic phosphate phosphodiesterase</fullName>
    </submittedName>
</protein>
<dbReference type="PANTHER" id="PTHR42663:SF6">
    <property type="entry name" value="HYDROLASE C777.06C-RELATED"/>
    <property type="match status" value="1"/>
</dbReference>
<organism evidence="2 3">
    <name type="scientific">Pseudoxanthobacter soli DSM 19599</name>
    <dbReference type="NCBI Taxonomy" id="1123029"/>
    <lineage>
        <taxon>Bacteria</taxon>
        <taxon>Pseudomonadati</taxon>
        <taxon>Pseudomonadota</taxon>
        <taxon>Alphaproteobacteria</taxon>
        <taxon>Hyphomicrobiales</taxon>
        <taxon>Segnochrobactraceae</taxon>
        <taxon>Pseudoxanthobacter</taxon>
    </lineage>
</organism>
<evidence type="ECO:0000313" key="2">
    <source>
        <dbReference type="EMBL" id="SHO60598.1"/>
    </source>
</evidence>
<dbReference type="AlphaFoldDB" id="A0A1M7Z6M6"/>
<dbReference type="PANTHER" id="PTHR42663">
    <property type="entry name" value="HYDROLASE C777.06C-RELATED-RELATED"/>
    <property type="match status" value="1"/>
</dbReference>
<accession>A0A1M7Z6M6</accession>
<feature type="domain" description="Metallo-beta-lactamase" evidence="1">
    <location>
        <begin position="52"/>
        <end position="252"/>
    </location>
</feature>